<evidence type="ECO:0000256" key="6">
    <source>
        <dbReference type="SAM" id="MobiDB-lite"/>
    </source>
</evidence>
<evidence type="ECO:0000256" key="3">
    <source>
        <dbReference type="ARBA" id="ARBA00023015"/>
    </source>
</evidence>
<dbReference type="PRINTS" id="PR01590">
    <property type="entry name" value="HTHFIS"/>
</dbReference>
<dbReference type="InterPro" id="IPR025943">
    <property type="entry name" value="Sigma_54_int_dom_ATP-bd_2"/>
</dbReference>
<feature type="domain" description="Sigma-54 factor interaction" evidence="7">
    <location>
        <begin position="14"/>
        <end position="243"/>
    </location>
</feature>
<accession>A0A345UK22</accession>
<feature type="region of interest" description="Disordered" evidence="6">
    <location>
        <begin position="345"/>
        <end position="385"/>
    </location>
</feature>
<dbReference type="GO" id="GO:0006355">
    <property type="term" value="P:regulation of DNA-templated transcription"/>
    <property type="evidence" value="ECO:0007669"/>
    <property type="project" value="InterPro"/>
</dbReference>
<dbReference type="Proteomes" id="UP000254808">
    <property type="component" value="Chromosome"/>
</dbReference>
<dbReference type="Gene3D" id="1.10.10.60">
    <property type="entry name" value="Homeodomain-like"/>
    <property type="match status" value="1"/>
</dbReference>
<dbReference type="InterPro" id="IPR058031">
    <property type="entry name" value="AAA_lid_NorR"/>
</dbReference>
<organism evidence="8 9">
    <name type="scientific">Cyclonatronum proteinivorum</name>
    <dbReference type="NCBI Taxonomy" id="1457365"/>
    <lineage>
        <taxon>Bacteria</taxon>
        <taxon>Pseudomonadati</taxon>
        <taxon>Balneolota</taxon>
        <taxon>Balneolia</taxon>
        <taxon>Balneolales</taxon>
        <taxon>Cyclonatronaceae</taxon>
        <taxon>Cyclonatronum</taxon>
    </lineage>
</organism>
<reference evidence="8 9" key="1">
    <citation type="submission" date="2018-03" db="EMBL/GenBank/DDBJ databases">
        <title>Phenotypic and genomic properties of Cyclonatronum proteinivorum gen. nov., sp. nov., a haloalkaliphilic bacteroidete from soda lakes possessing Na+-translocating rhodopsin.</title>
        <authorList>
            <person name="Toshchakov S.V."/>
            <person name="Korzhenkov A."/>
            <person name="Samarov N.I."/>
            <person name="Kublanov I.V."/>
            <person name="Muntyan M.S."/>
            <person name="Sorokin D.Y."/>
        </authorList>
    </citation>
    <scope>NUCLEOTIDE SEQUENCE [LARGE SCALE GENOMIC DNA]</scope>
    <source>
        <strain evidence="8 9">Omega</strain>
    </source>
</reference>
<dbReference type="PROSITE" id="PS50045">
    <property type="entry name" value="SIGMA54_INTERACT_4"/>
    <property type="match status" value="1"/>
</dbReference>
<dbReference type="SMART" id="SM00382">
    <property type="entry name" value="AAA"/>
    <property type="match status" value="1"/>
</dbReference>
<dbReference type="EMBL" id="CP027806">
    <property type="protein sequence ID" value="AXJ00824.1"/>
    <property type="molecule type" value="Genomic_DNA"/>
</dbReference>
<dbReference type="Pfam" id="PF02954">
    <property type="entry name" value="HTH_8"/>
    <property type="match status" value="1"/>
</dbReference>
<dbReference type="Gene3D" id="3.40.50.300">
    <property type="entry name" value="P-loop containing nucleotide triphosphate hydrolases"/>
    <property type="match status" value="1"/>
</dbReference>
<proteinExistence type="predicted"/>
<dbReference type="RefSeq" id="WP_114984081.1">
    <property type="nucleotide sequence ID" value="NZ_CP027806.1"/>
</dbReference>
<dbReference type="CDD" id="cd00009">
    <property type="entry name" value="AAA"/>
    <property type="match status" value="1"/>
</dbReference>
<dbReference type="Pfam" id="PF00158">
    <property type="entry name" value="Sigma54_activat"/>
    <property type="match status" value="1"/>
</dbReference>
<dbReference type="PROSITE" id="PS00688">
    <property type="entry name" value="SIGMA54_INTERACT_3"/>
    <property type="match status" value="1"/>
</dbReference>
<evidence type="ECO:0000313" key="9">
    <source>
        <dbReference type="Proteomes" id="UP000254808"/>
    </source>
</evidence>
<dbReference type="GO" id="GO:0043565">
    <property type="term" value="F:sequence-specific DNA binding"/>
    <property type="evidence" value="ECO:0007669"/>
    <property type="project" value="InterPro"/>
</dbReference>
<dbReference type="InterPro" id="IPR025662">
    <property type="entry name" value="Sigma_54_int_dom_ATP-bd_1"/>
</dbReference>
<keyword evidence="9" id="KW-1185">Reference proteome</keyword>
<dbReference type="Gene3D" id="1.10.8.60">
    <property type="match status" value="1"/>
</dbReference>
<keyword evidence="4" id="KW-0238">DNA-binding</keyword>
<protein>
    <submittedName>
        <fullName evidence="8">Transcriptional regulator</fullName>
    </submittedName>
</protein>
<dbReference type="InterPro" id="IPR002197">
    <property type="entry name" value="HTH_Fis"/>
</dbReference>
<dbReference type="SUPFAM" id="SSF46689">
    <property type="entry name" value="Homeodomain-like"/>
    <property type="match status" value="1"/>
</dbReference>
<evidence type="ECO:0000256" key="4">
    <source>
        <dbReference type="ARBA" id="ARBA00023125"/>
    </source>
</evidence>
<gene>
    <name evidence="8" type="ORF">CYPRO_1573</name>
</gene>
<dbReference type="InterPro" id="IPR002078">
    <property type="entry name" value="Sigma_54_int"/>
</dbReference>
<sequence>MNENIRKIQDKYGLIGHSESLMRVLNKAAMVAPTKINILLRGESGVGKDVMAKVIHGLSERKDKKLVIVNCGAIPEGIIESELFGHEKGSFTGADQARQGYFEMANGGTIFLDEIGDTPKNVQVKLLRILENGEYYRVGSSVVSKTDVRIITATNRDLWDDVQKGHFREDLYYRLDTVTIHIPPLRNRKEDIPLIFRKFVEDYARKYDSVFQGFSDDAKELLVSYRWPGNIRELRNVAEQLVVLEKSQFVTAEKLQKYLKGRQHHGSTDNLPMAIGSGYREQSDERERHMFYATLLELRTEISDIKKMLGTLIYSSMNPDGKPLRSLPLLGAPVSGDSPYQQGYREPGWNYESEGYPGGKGTQAGRGIQPEGKRGTEVQTEEAPEEPTLLDYLRKLDDVPSIEQTEKFLIQYALERFDGNRRKTAETLGMSERTLYRKIDQYGLQP</sequence>
<keyword evidence="1" id="KW-0547">Nucleotide-binding</keyword>
<evidence type="ECO:0000259" key="7">
    <source>
        <dbReference type="PROSITE" id="PS50045"/>
    </source>
</evidence>
<dbReference type="InterPro" id="IPR025944">
    <property type="entry name" value="Sigma_54_int_dom_CS"/>
</dbReference>
<dbReference type="InterPro" id="IPR009057">
    <property type="entry name" value="Homeodomain-like_sf"/>
</dbReference>
<evidence type="ECO:0000256" key="5">
    <source>
        <dbReference type="ARBA" id="ARBA00023163"/>
    </source>
</evidence>
<dbReference type="InterPro" id="IPR027417">
    <property type="entry name" value="P-loop_NTPase"/>
</dbReference>
<dbReference type="KEGG" id="cprv:CYPRO_1573"/>
<dbReference type="PROSITE" id="PS00676">
    <property type="entry name" value="SIGMA54_INTERACT_2"/>
    <property type="match status" value="1"/>
</dbReference>
<keyword evidence="5" id="KW-0804">Transcription</keyword>
<dbReference type="FunFam" id="3.40.50.300:FF:000006">
    <property type="entry name" value="DNA-binding transcriptional regulator NtrC"/>
    <property type="match status" value="1"/>
</dbReference>
<evidence type="ECO:0000256" key="1">
    <source>
        <dbReference type="ARBA" id="ARBA00022741"/>
    </source>
</evidence>
<dbReference type="AlphaFoldDB" id="A0A345UK22"/>
<dbReference type="PANTHER" id="PTHR32071:SF121">
    <property type="entry name" value="SIGMA L-DEPENDENT TRANSCRIPTIONAL REGULATOR YQIR-RELATED"/>
    <property type="match status" value="1"/>
</dbReference>
<name>A0A345UK22_9BACT</name>
<dbReference type="Pfam" id="PF25601">
    <property type="entry name" value="AAA_lid_14"/>
    <property type="match status" value="1"/>
</dbReference>
<evidence type="ECO:0000256" key="2">
    <source>
        <dbReference type="ARBA" id="ARBA00022840"/>
    </source>
</evidence>
<keyword evidence="2" id="KW-0067">ATP-binding</keyword>
<dbReference type="OrthoDB" id="9782110at2"/>
<dbReference type="SUPFAM" id="SSF52540">
    <property type="entry name" value="P-loop containing nucleoside triphosphate hydrolases"/>
    <property type="match status" value="1"/>
</dbReference>
<dbReference type="InterPro" id="IPR003593">
    <property type="entry name" value="AAA+_ATPase"/>
</dbReference>
<dbReference type="PROSITE" id="PS00675">
    <property type="entry name" value="SIGMA54_INTERACT_1"/>
    <property type="match status" value="1"/>
</dbReference>
<evidence type="ECO:0000313" key="8">
    <source>
        <dbReference type="EMBL" id="AXJ00824.1"/>
    </source>
</evidence>
<dbReference type="GO" id="GO:0005524">
    <property type="term" value="F:ATP binding"/>
    <property type="evidence" value="ECO:0007669"/>
    <property type="project" value="UniProtKB-KW"/>
</dbReference>
<keyword evidence="3" id="KW-0805">Transcription regulation</keyword>
<dbReference type="PANTHER" id="PTHR32071">
    <property type="entry name" value="TRANSCRIPTIONAL REGULATORY PROTEIN"/>
    <property type="match status" value="1"/>
</dbReference>